<dbReference type="InterPro" id="IPR036873">
    <property type="entry name" value="Rhodanese-like_dom_sf"/>
</dbReference>
<proteinExistence type="predicted"/>
<dbReference type="AlphaFoldDB" id="A0A1G6N5M9"/>
<organism evidence="1 2">
    <name type="scientific">Pelagirhabdus alkalitolerans</name>
    <dbReference type="NCBI Taxonomy" id="1612202"/>
    <lineage>
        <taxon>Bacteria</taxon>
        <taxon>Bacillati</taxon>
        <taxon>Bacillota</taxon>
        <taxon>Bacilli</taxon>
        <taxon>Bacillales</taxon>
        <taxon>Bacillaceae</taxon>
        <taxon>Pelagirhabdus</taxon>
    </lineage>
</organism>
<sequence length="122" mass="13808">MWVASLIFVALVSYVIYTRYVPVRGVRCISKDKLDESLTIVDLRDYNDSAKEAIVGSVALPIAYIKRHHHGISNQSVYVIASDCVEKNIGIRLLMRYGHQVSGYTIINDDVCQCKNWLTKMA</sequence>
<dbReference type="STRING" id="1612202.SAMN05421734_11434"/>
<gene>
    <name evidence="1" type="ORF">SAMN05421734_11434</name>
</gene>
<evidence type="ECO:0000313" key="1">
    <source>
        <dbReference type="EMBL" id="SDC63168.1"/>
    </source>
</evidence>
<protein>
    <recommendedName>
        <fullName evidence="3">Rhodanese-related sulfurtransferase</fullName>
    </recommendedName>
</protein>
<dbReference type="SUPFAM" id="SSF52821">
    <property type="entry name" value="Rhodanese/Cell cycle control phosphatase"/>
    <property type="match status" value="1"/>
</dbReference>
<evidence type="ECO:0008006" key="3">
    <source>
        <dbReference type="Google" id="ProtNLM"/>
    </source>
</evidence>
<dbReference type="Proteomes" id="UP000242949">
    <property type="component" value="Unassembled WGS sequence"/>
</dbReference>
<dbReference type="RefSeq" id="WP_090797298.1">
    <property type="nucleotide sequence ID" value="NZ_FMYI01000014.1"/>
</dbReference>
<dbReference type="EMBL" id="FMYI01000014">
    <property type="protein sequence ID" value="SDC63168.1"/>
    <property type="molecule type" value="Genomic_DNA"/>
</dbReference>
<dbReference type="OrthoDB" id="2967651at2"/>
<accession>A0A1G6N5M9</accession>
<reference evidence="2" key="1">
    <citation type="submission" date="2016-09" db="EMBL/GenBank/DDBJ databases">
        <authorList>
            <person name="Varghese N."/>
            <person name="Submissions S."/>
        </authorList>
    </citation>
    <scope>NUCLEOTIDE SEQUENCE [LARGE SCALE GENOMIC DNA]</scope>
    <source>
        <strain evidence="2">S5</strain>
    </source>
</reference>
<keyword evidence="2" id="KW-1185">Reference proteome</keyword>
<evidence type="ECO:0000313" key="2">
    <source>
        <dbReference type="Proteomes" id="UP000242949"/>
    </source>
</evidence>
<name>A0A1G6N5M9_9BACI</name>